<gene>
    <name evidence="16" type="ORF">I8J32_005640</name>
</gene>
<comment type="function">
    <text evidence="12">Part of the ABC transporter FtsEX involved in cellular division.</text>
</comment>
<proteinExistence type="inferred from homology"/>
<feature type="domain" description="ABC3 transporter permease C-terminal" evidence="14">
    <location>
        <begin position="183"/>
        <end position="303"/>
    </location>
</feature>
<keyword evidence="5 12" id="KW-1003">Cell membrane</keyword>
<dbReference type="InterPro" id="IPR004513">
    <property type="entry name" value="FtsX"/>
</dbReference>
<dbReference type="KEGG" id="lsf:I8J32_005640"/>
<evidence type="ECO:0000256" key="9">
    <source>
        <dbReference type="ARBA" id="ARBA00022989"/>
    </source>
</evidence>
<comment type="similarity">
    <text evidence="2 12">Belongs to the ABC-4 integral membrane protein family. FtsX subfamily.</text>
</comment>
<dbReference type="Proteomes" id="UP000639274">
    <property type="component" value="Chromosome"/>
</dbReference>
<evidence type="ECO:0000256" key="8">
    <source>
        <dbReference type="ARBA" id="ARBA00022692"/>
    </source>
</evidence>
<keyword evidence="8 13" id="KW-0812">Transmembrane</keyword>
<keyword evidence="11 12" id="KW-0131">Cell cycle</keyword>
<dbReference type="RefSeq" id="WP_200614532.1">
    <property type="nucleotide sequence ID" value="NZ_CP071518.1"/>
</dbReference>
<evidence type="ECO:0000259" key="14">
    <source>
        <dbReference type="Pfam" id="PF02687"/>
    </source>
</evidence>
<evidence type="ECO:0000256" key="11">
    <source>
        <dbReference type="ARBA" id="ARBA00023306"/>
    </source>
</evidence>
<dbReference type="PANTHER" id="PTHR47755:SF1">
    <property type="entry name" value="CELL DIVISION PROTEIN FTSX"/>
    <property type="match status" value="1"/>
</dbReference>
<sequence>MNTEAAPRPSPLRTWLDHHGYSVVASLGRLLRRPGATLITVGVFAVALALPLGLWASLANIARLAGSVQQAQEISVFLRPEVPVERARVVADSLRTRRDVAALQVRTPAQGLEDLRASGLEEALAALPGNPLPSVLVVTPRGAPEALVAALEALPESEHVVHDAQWRERLQRWLQLGMRLGWVLAGLLGLGGLLVIGSAVRADIQARREEIGVLQLLGASDGFIRRPFLYLGAAYGLLGGALALGLLTAADLALREPLAALSGSYGGRFALQGFGPLHAAAIVAGAGLLGWLGAGLVTGHYLRQTRPTET</sequence>
<evidence type="ECO:0000256" key="13">
    <source>
        <dbReference type="SAM" id="Phobius"/>
    </source>
</evidence>
<dbReference type="GO" id="GO:0032153">
    <property type="term" value="C:cell division site"/>
    <property type="evidence" value="ECO:0007669"/>
    <property type="project" value="TreeGrafter"/>
</dbReference>
<keyword evidence="9 13" id="KW-1133">Transmembrane helix</keyword>
<dbReference type="GO" id="GO:0051301">
    <property type="term" value="P:cell division"/>
    <property type="evidence" value="ECO:0007669"/>
    <property type="project" value="UniProtKB-KW"/>
</dbReference>
<comment type="subunit">
    <text evidence="3">Forms a membrane-associated complex with FtsE.</text>
</comment>
<feature type="transmembrane region" description="Helical" evidence="13">
    <location>
        <begin position="36"/>
        <end position="58"/>
    </location>
</feature>
<name>A0A974Y115_9GAMM</name>
<keyword evidence="7 12" id="KW-0132">Cell division</keyword>
<evidence type="ECO:0000256" key="2">
    <source>
        <dbReference type="ARBA" id="ARBA00007379"/>
    </source>
</evidence>
<keyword evidence="17" id="KW-1185">Reference proteome</keyword>
<dbReference type="InterPro" id="IPR040690">
    <property type="entry name" value="FtsX_ECD"/>
</dbReference>
<feature type="transmembrane region" description="Helical" evidence="13">
    <location>
        <begin position="228"/>
        <end position="254"/>
    </location>
</feature>
<evidence type="ECO:0000256" key="10">
    <source>
        <dbReference type="ARBA" id="ARBA00023136"/>
    </source>
</evidence>
<dbReference type="InterPro" id="IPR047590">
    <property type="entry name" value="FtsX_proteobact-type"/>
</dbReference>
<keyword evidence="6 12" id="KW-0997">Cell inner membrane</keyword>
<evidence type="ECO:0000313" key="16">
    <source>
        <dbReference type="EMBL" id="QSX79349.1"/>
    </source>
</evidence>
<comment type="subcellular location">
    <subcellularLocation>
        <location evidence="1">Cell inner membrane</location>
        <topology evidence="1">Multi-pass membrane protein</topology>
    </subcellularLocation>
</comment>
<dbReference type="PIRSF" id="PIRSF003097">
    <property type="entry name" value="FtsX"/>
    <property type="match status" value="1"/>
</dbReference>
<organism evidence="16 17">
    <name type="scientific">Agrilutibacter solisilvae</name>
    <dbReference type="NCBI Taxonomy" id="2763317"/>
    <lineage>
        <taxon>Bacteria</taxon>
        <taxon>Pseudomonadati</taxon>
        <taxon>Pseudomonadota</taxon>
        <taxon>Gammaproteobacteria</taxon>
        <taxon>Lysobacterales</taxon>
        <taxon>Lysobacteraceae</taxon>
        <taxon>Agrilutibacter</taxon>
    </lineage>
</organism>
<evidence type="ECO:0000256" key="7">
    <source>
        <dbReference type="ARBA" id="ARBA00022618"/>
    </source>
</evidence>
<evidence type="ECO:0000259" key="15">
    <source>
        <dbReference type="Pfam" id="PF18075"/>
    </source>
</evidence>
<keyword evidence="10 12" id="KW-0472">Membrane</keyword>
<dbReference type="NCBIfam" id="TIGR00439">
    <property type="entry name" value="FtsX_Gneg"/>
    <property type="match status" value="1"/>
</dbReference>
<evidence type="ECO:0000313" key="17">
    <source>
        <dbReference type="Proteomes" id="UP000639274"/>
    </source>
</evidence>
<evidence type="ECO:0000256" key="12">
    <source>
        <dbReference type="PIRNR" id="PIRNR003097"/>
    </source>
</evidence>
<evidence type="ECO:0000256" key="1">
    <source>
        <dbReference type="ARBA" id="ARBA00004429"/>
    </source>
</evidence>
<feature type="transmembrane region" description="Helical" evidence="13">
    <location>
        <begin position="274"/>
        <end position="297"/>
    </location>
</feature>
<dbReference type="Pfam" id="PF18075">
    <property type="entry name" value="FtsX_ECD"/>
    <property type="match status" value="1"/>
</dbReference>
<protein>
    <recommendedName>
        <fullName evidence="4 12">Cell division protein FtsX</fullName>
    </recommendedName>
</protein>
<dbReference type="AlphaFoldDB" id="A0A974Y115"/>
<dbReference type="PANTHER" id="PTHR47755">
    <property type="entry name" value="CELL DIVISION PROTEIN FTSX"/>
    <property type="match status" value="1"/>
</dbReference>
<reference evidence="16 17" key="1">
    <citation type="submission" date="2021-03" db="EMBL/GenBank/DDBJ databases">
        <title>Lysobacter sp. nov. isolated from soil of gangwondo yeongwol, south Korea.</title>
        <authorList>
            <person name="Kim K.R."/>
            <person name="Kim K.H."/>
            <person name="Jeon C.O."/>
        </authorList>
    </citation>
    <scope>NUCLEOTIDE SEQUENCE [LARGE SCALE GENOMIC DNA]</scope>
    <source>
        <strain evidence="16 17">R19</strain>
    </source>
</reference>
<evidence type="ECO:0000256" key="6">
    <source>
        <dbReference type="ARBA" id="ARBA00022519"/>
    </source>
</evidence>
<dbReference type="GO" id="GO:0005886">
    <property type="term" value="C:plasma membrane"/>
    <property type="evidence" value="ECO:0007669"/>
    <property type="project" value="UniProtKB-SubCell"/>
</dbReference>
<feature type="transmembrane region" description="Helical" evidence="13">
    <location>
        <begin position="180"/>
        <end position="200"/>
    </location>
</feature>
<evidence type="ECO:0000256" key="3">
    <source>
        <dbReference type="ARBA" id="ARBA00011160"/>
    </source>
</evidence>
<evidence type="ECO:0000256" key="5">
    <source>
        <dbReference type="ARBA" id="ARBA00022475"/>
    </source>
</evidence>
<dbReference type="InterPro" id="IPR003838">
    <property type="entry name" value="ABC3_permease_C"/>
</dbReference>
<evidence type="ECO:0000256" key="4">
    <source>
        <dbReference type="ARBA" id="ARBA00021907"/>
    </source>
</evidence>
<dbReference type="Pfam" id="PF02687">
    <property type="entry name" value="FtsX"/>
    <property type="match status" value="1"/>
</dbReference>
<dbReference type="EMBL" id="CP071518">
    <property type="protein sequence ID" value="QSX79349.1"/>
    <property type="molecule type" value="Genomic_DNA"/>
</dbReference>
<feature type="domain" description="FtsX extracellular" evidence="15">
    <location>
        <begin position="73"/>
        <end position="146"/>
    </location>
</feature>
<accession>A0A974Y115</accession>